<comment type="subcellular location">
    <subcellularLocation>
        <location evidence="1">Cell membrane</location>
        <topology evidence="1">Multi-pass membrane protein</topology>
    </subcellularLocation>
</comment>
<keyword evidence="4 7" id="KW-0812">Transmembrane</keyword>
<evidence type="ECO:0000256" key="4">
    <source>
        <dbReference type="ARBA" id="ARBA00022692"/>
    </source>
</evidence>
<dbReference type="InterPro" id="IPR050638">
    <property type="entry name" value="AA-Vitamin_Transporters"/>
</dbReference>
<accession>A0A109MZI1</accession>
<evidence type="ECO:0000256" key="6">
    <source>
        <dbReference type="ARBA" id="ARBA00023136"/>
    </source>
</evidence>
<feature type="transmembrane region" description="Helical" evidence="7">
    <location>
        <begin position="63"/>
        <end position="83"/>
    </location>
</feature>
<evidence type="ECO:0000313" key="10">
    <source>
        <dbReference type="Proteomes" id="UP000064189"/>
    </source>
</evidence>
<dbReference type="PANTHER" id="PTHR32322">
    <property type="entry name" value="INNER MEMBRANE TRANSPORTER"/>
    <property type="match status" value="1"/>
</dbReference>
<dbReference type="AlphaFoldDB" id="A0A109MZI1"/>
<dbReference type="InterPro" id="IPR037185">
    <property type="entry name" value="EmrE-like"/>
</dbReference>
<feature type="domain" description="EamA" evidence="8">
    <location>
        <begin position="4"/>
        <end position="134"/>
    </location>
</feature>
<evidence type="ECO:0000256" key="2">
    <source>
        <dbReference type="ARBA" id="ARBA00007362"/>
    </source>
</evidence>
<evidence type="ECO:0000256" key="7">
    <source>
        <dbReference type="SAM" id="Phobius"/>
    </source>
</evidence>
<keyword evidence="5 7" id="KW-1133">Transmembrane helix</keyword>
<dbReference type="EMBL" id="LNNH01000013">
    <property type="protein sequence ID" value="KWW20723.1"/>
    <property type="molecule type" value="Genomic_DNA"/>
</dbReference>
<dbReference type="Pfam" id="PF00892">
    <property type="entry name" value="EamA"/>
    <property type="match status" value="2"/>
</dbReference>
<sequence>MINLMYIFCLLVWGLNFIAVKIQGTPVSLELSLTYRLGLTAVLFLILLCILKPTGKPMKKDIPYIIVFGICNFALSYLCLYYATILSSAAMVTLIFSLKVILTPIALRIFLKETLHLRILIGGIIGVLAVCIVIYPNLHDIHGFQDIKGIMIAVLGTILTALGDASSARNAKEQVNPIYANVIGFAAGGILLAAIVLIKGQAVSIPTSVSYLSALLYLTIFASFGAWLFYLKLVEKIGGAKSGYMVALFPAIGGIASVMIGESDPSIFLAVGCLFSCLGAAIALGLGTRISKLNLKEENSINKGEPSSK</sequence>
<dbReference type="PANTHER" id="PTHR32322:SF18">
    <property type="entry name" value="S-ADENOSYLMETHIONINE_S-ADENOSYLHOMOCYSTEINE TRANSPORTER"/>
    <property type="match status" value="1"/>
</dbReference>
<evidence type="ECO:0000259" key="8">
    <source>
        <dbReference type="Pfam" id="PF00892"/>
    </source>
</evidence>
<evidence type="ECO:0000256" key="1">
    <source>
        <dbReference type="ARBA" id="ARBA00004651"/>
    </source>
</evidence>
<name>A0A109MZI1_9BACI</name>
<evidence type="ECO:0000256" key="5">
    <source>
        <dbReference type="ARBA" id="ARBA00022989"/>
    </source>
</evidence>
<keyword evidence="6 7" id="KW-0472">Membrane</keyword>
<protein>
    <recommendedName>
        <fullName evidence="8">EamA domain-containing protein</fullName>
    </recommendedName>
</protein>
<dbReference type="Proteomes" id="UP000064189">
    <property type="component" value="Unassembled WGS sequence"/>
</dbReference>
<organism evidence="9 10">
    <name type="scientific">Peribacillus simplex</name>
    <dbReference type="NCBI Taxonomy" id="1478"/>
    <lineage>
        <taxon>Bacteria</taxon>
        <taxon>Bacillati</taxon>
        <taxon>Bacillota</taxon>
        <taxon>Bacilli</taxon>
        <taxon>Bacillales</taxon>
        <taxon>Bacillaceae</taxon>
        <taxon>Peribacillus</taxon>
    </lineage>
</organism>
<feature type="transmembrane region" description="Helical" evidence="7">
    <location>
        <begin position="34"/>
        <end position="51"/>
    </location>
</feature>
<feature type="transmembrane region" description="Helical" evidence="7">
    <location>
        <begin position="117"/>
        <end position="135"/>
    </location>
</feature>
<dbReference type="InterPro" id="IPR000620">
    <property type="entry name" value="EamA_dom"/>
</dbReference>
<feature type="transmembrane region" description="Helical" evidence="7">
    <location>
        <begin position="147"/>
        <end position="166"/>
    </location>
</feature>
<dbReference type="RefSeq" id="WP_061141857.1">
    <property type="nucleotide sequence ID" value="NZ_LNNH01000013.1"/>
</dbReference>
<feature type="transmembrane region" description="Helical" evidence="7">
    <location>
        <begin position="267"/>
        <end position="286"/>
    </location>
</feature>
<feature type="transmembrane region" description="Helical" evidence="7">
    <location>
        <begin position="210"/>
        <end position="231"/>
    </location>
</feature>
<feature type="transmembrane region" description="Helical" evidence="7">
    <location>
        <begin position="89"/>
        <end position="110"/>
    </location>
</feature>
<comment type="caution">
    <text evidence="9">The sequence shown here is derived from an EMBL/GenBank/DDBJ whole genome shotgun (WGS) entry which is preliminary data.</text>
</comment>
<keyword evidence="3" id="KW-1003">Cell membrane</keyword>
<feature type="transmembrane region" description="Helical" evidence="7">
    <location>
        <begin position="243"/>
        <end position="261"/>
    </location>
</feature>
<proteinExistence type="inferred from homology"/>
<feature type="domain" description="EamA" evidence="8">
    <location>
        <begin position="148"/>
        <end position="283"/>
    </location>
</feature>
<evidence type="ECO:0000256" key="3">
    <source>
        <dbReference type="ARBA" id="ARBA00022475"/>
    </source>
</evidence>
<gene>
    <name evidence="9" type="ORF">AS888_00065</name>
</gene>
<dbReference type="SUPFAM" id="SSF103481">
    <property type="entry name" value="Multidrug resistance efflux transporter EmrE"/>
    <property type="match status" value="1"/>
</dbReference>
<evidence type="ECO:0000313" key="9">
    <source>
        <dbReference type="EMBL" id="KWW20723.1"/>
    </source>
</evidence>
<reference evidence="9 10" key="1">
    <citation type="submission" date="2015-11" db="EMBL/GenBank/DDBJ databases">
        <title>Genome Sequence of Bacillus simplex strain VanAntwerpen2.</title>
        <authorList>
            <person name="Couger M.B."/>
        </authorList>
    </citation>
    <scope>NUCLEOTIDE SEQUENCE [LARGE SCALE GENOMIC DNA]</scope>
    <source>
        <strain evidence="9 10">VanAntwerpen02</strain>
    </source>
</reference>
<feature type="transmembrane region" description="Helical" evidence="7">
    <location>
        <begin position="178"/>
        <end position="198"/>
    </location>
</feature>
<comment type="similarity">
    <text evidence="2">Belongs to the EamA transporter family.</text>
</comment>
<keyword evidence="10" id="KW-1185">Reference proteome</keyword>
<dbReference type="GO" id="GO:0005886">
    <property type="term" value="C:plasma membrane"/>
    <property type="evidence" value="ECO:0007669"/>
    <property type="project" value="UniProtKB-SubCell"/>
</dbReference>